<reference evidence="1 2" key="2">
    <citation type="journal article" date="2022" name="Mol. Ecol. Resour.">
        <title>The genomes of chicory, endive, great burdock and yacon provide insights into Asteraceae paleo-polyploidization history and plant inulin production.</title>
        <authorList>
            <person name="Fan W."/>
            <person name="Wang S."/>
            <person name="Wang H."/>
            <person name="Wang A."/>
            <person name="Jiang F."/>
            <person name="Liu H."/>
            <person name="Zhao H."/>
            <person name="Xu D."/>
            <person name="Zhang Y."/>
        </authorList>
    </citation>
    <scope>NUCLEOTIDE SEQUENCE [LARGE SCALE GENOMIC DNA]</scope>
    <source>
        <strain evidence="2">cv. Yunnan</strain>
        <tissue evidence="1">Leaves</tissue>
    </source>
</reference>
<dbReference type="Proteomes" id="UP001056120">
    <property type="component" value="Linkage Group LG08"/>
</dbReference>
<organism evidence="1 2">
    <name type="scientific">Smallanthus sonchifolius</name>
    <dbReference type="NCBI Taxonomy" id="185202"/>
    <lineage>
        <taxon>Eukaryota</taxon>
        <taxon>Viridiplantae</taxon>
        <taxon>Streptophyta</taxon>
        <taxon>Embryophyta</taxon>
        <taxon>Tracheophyta</taxon>
        <taxon>Spermatophyta</taxon>
        <taxon>Magnoliopsida</taxon>
        <taxon>eudicotyledons</taxon>
        <taxon>Gunneridae</taxon>
        <taxon>Pentapetalae</taxon>
        <taxon>asterids</taxon>
        <taxon>campanulids</taxon>
        <taxon>Asterales</taxon>
        <taxon>Asteraceae</taxon>
        <taxon>Asteroideae</taxon>
        <taxon>Heliantheae alliance</taxon>
        <taxon>Millerieae</taxon>
        <taxon>Smallanthus</taxon>
    </lineage>
</organism>
<proteinExistence type="predicted"/>
<comment type="caution">
    <text evidence="1">The sequence shown here is derived from an EMBL/GenBank/DDBJ whole genome shotgun (WGS) entry which is preliminary data.</text>
</comment>
<name>A0ACB9INI3_9ASTR</name>
<accession>A0ACB9INI3</accession>
<keyword evidence="2" id="KW-1185">Reference proteome</keyword>
<evidence type="ECO:0000313" key="2">
    <source>
        <dbReference type="Proteomes" id="UP001056120"/>
    </source>
</evidence>
<dbReference type="EMBL" id="CM042025">
    <property type="protein sequence ID" value="KAI3808940.1"/>
    <property type="molecule type" value="Genomic_DNA"/>
</dbReference>
<protein>
    <submittedName>
        <fullName evidence="1">Uncharacterized protein</fullName>
    </submittedName>
</protein>
<evidence type="ECO:0000313" key="1">
    <source>
        <dbReference type="EMBL" id="KAI3808940.1"/>
    </source>
</evidence>
<sequence length="70" mass="8421">MDTWILMGGKCKKLKGRSMGRKALLKYGQRLRKWVLPWQLERRPMVSQWSFYRNGEDDGSNMFTFLMFVD</sequence>
<reference evidence="2" key="1">
    <citation type="journal article" date="2022" name="Mol. Ecol. Resour.">
        <title>The genomes of chicory, endive, great burdock and yacon provide insights into Asteraceae palaeo-polyploidization history and plant inulin production.</title>
        <authorList>
            <person name="Fan W."/>
            <person name="Wang S."/>
            <person name="Wang H."/>
            <person name="Wang A."/>
            <person name="Jiang F."/>
            <person name="Liu H."/>
            <person name="Zhao H."/>
            <person name="Xu D."/>
            <person name="Zhang Y."/>
        </authorList>
    </citation>
    <scope>NUCLEOTIDE SEQUENCE [LARGE SCALE GENOMIC DNA]</scope>
    <source>
        <strain evidence="2">cv. Yunnan</strain>
    </source>
</reference>
<gene>
    <name evidence="1" type="ORF">L1987_24903</name>
</gene>